<dbReference type="Proteomes" id="UP000306324">
    <property type="component" value="Unassembled WGS sequence"/>
</dbReference>
<dbReference type="InterPro" id="IPR029069">
    <property type="entry name" value="HotDog_dom_sf"/>
</dbReference>
<accession>A0A5S4EPZ9</accession>
<dbReference type="Pfam" id="PF22817">
    <property type="entry name" value="ApeP-like"/>
    <property type="match status" value="1"/>
</dbReference>
<evidence type="ECO:0000313" key="1">
    <source>
        <dbReference type="EMBL" id="TMQ77425.1"/>
    </source>
</evidence>
<keyword evidence="2" id="KW-1185">Reference proteome</keyword>
<reference evidence="1 2" key="1">
    <citation type="submission" date="2019-04" db="EMBL/GenBank/DDBJ databases">
        <title>A novel phosphate-accumulating bacterium identified in bioreactor for phosphate removal from wastewater.</title>
        <authorList>
            <person name="Kotlyarov R.Y."/>
            <person name="Beletsky A.V."/>
            <person name="Kallistova A.Y."/>
            <person name="Dorofeev A.G."/>
            <person name="Nikolaev Y.Y."/>
            <person name="Pimenov N.V."/>
            <person name="Ravin N.V."/>
            <person name="Mardanov A.V."/>
        </authorList>
    </citation>
    <scope>NUCLEOTIDE SEQUENCE [LARGE SCALE GENOMIC DNA]</scope>
    <source>
        <strain evidence="1 2">Bin19</strain>
    </source>
</reference>
<comment type="caution">
    <text evidence="1">The sequence shown here is derived from an EMBL/GenBank/DDBJ whole genome shotgun (WGS) entry which is preliminary data.</text>
</comment>
<sequence length="134" mass="14118">MCLLESVVDWSATTISCRATSHTDPANPLRAEGRLGAASAIEYAAQAMAVHGALLAETGGRPRHGYLTSLRGVTLHVARLDDLPGELSVQAECLSSDSHNLLYRFSVSHAGRCLVDGRAAVVLDAAKVAAVRRP</sequence>
<gene>
    <name evidence="1" type="ORF">ACCUM_3145</name>
</gene>
<dbReference type="InterPro" id="IPR016776">
    <property type="entry name" value="ApeP-like_dehydratase"/>
</dbReference>
<dbReference type="AlphaFoldDB" id="A0A5S4EPZ9"/>
<organism evidence="1 2">
    <name type="scientific">Candidatus Accumulibacter phosphatis</name>
    <dbReference type="NCBI Taxonomy" id="327160"/>
    <lineage>
        <taxon>Bacteria</taxon>
        <taxon>Pseudomonadati</taxon>
        <taxon>Pseudomonadota</taxon>
        <taxon>Betaproteobacteria</taxon>
        <taxon>Candidatus Accumulibacter</taxon>
    </lineage>
</organism>
<dbReference type="SUPFAM" id="SSF54637">
    <property type="entry name" value="Thioesterase/thiol ester dehydrase-isomerase"/>
    <property type="match status" value="1"/>
</dbReference>
<dbReference type="EMBL" id="SWAD01000025">
    <property type="protein sequence ID" value="TMQ77425.1"/>
    <property type="molecule type" value="Genomic_DNA"/>
</dbReference>
<protein>
    <submittedName>
        <fullName evidence="1">3-hydroxydecanoyl-[ACP] dehydratase</fullName>
    </submittedName>
</protein>
<evidence type="ECO:0000313" key="2">
    <source>
        <dbReference type="Proteomes" id="UP000306324"/>
    </source>
</evidence>
<proteinExistence type="predicted"/>
<name>A0A5S4EPZ9_9PROT</name>